<dbReference type="AlphaFoldDB" id="A0AAU7UEI7"/>
<evidence type="ECO:0000313" key="1">
    <source>
        <dbReference type="EMBL" id="XBV86956.1"/>
    </source>
</evidence>
<accession>A0AAU7UEI7</accession>
<dbReference type="EMBL" id="CP158299">
    <property type="protein sequence ID" value="XBV86956.1"/>
    <property type="molecule type" value="Genomic_DNA"/>
</dbReference>
<dbReference type="KEGG" id="dsc:ABOD76_11790"/>
<name>A0AAU7UEI7_9DEIO</name>
<gene>
    <name evidence="1" type="ORF">ABOD76_11790</name>
</gene>
<reference evidence="1" key="1">
    <citation type="submission" date="2024-06" db="EMBL/GenBank/DDBJ databases">
        <title>Draft Genome Sequence of Deinococcus sonorensis Type Strain KR-87, a Biofilm Producing Representative of the Genus Deinococcus.</title>
        <authorList>
            <person name="Boren L.S."/>
            <person name="Grosso R.A."/>
            <person name="Hugenberg-Cox A.N."/>
            <person name="Hill J.T.E."/>
            <person name="Albert C.M."/>
            <person name="Tuohy J.M."/>
        </authorList>
    </citation>
    <scope>NUCLEOTIDE SEQUENCE</scope>
    <source>
        <strain evidence="1">KR-87</strain>
    </source>
</reference>
<proteinExistence type="predicted"/>
<organism evidence="1">
    <name type="scientific">Deinococcus sonorensis KR-87</name>
    <dbReference type="NCBI Taxonomy" id="694439"/>
    <lineage>
        <taxon>Bacteria</taxon>
        <taxon>Thermotogati</taxon>
        <taxon>Deinococcota</taxon>
        <taxon>Deinococci</taxon>
        <taxon>Deinococcales</taxon>
        <taxon>Deinococcaceae</taxon>
        <taxon>Deinococcus</taxon>
    </lineage>
</organism>
<dbReference type="RefSeq" id="WP_350245049.1">
    <property type="nucleotide sequence ID" value="NZ_CP158299.1"/>
</dbReference>
<sequence>MQLVRGAHEFEYRDQQGIDRLGQADIWASPNGERAVLVLKNVDGGLSGDERGTLLDNARRAFWMLASSLLPFLVPQARLEVYVLRPGEQREDGPTKPRALILT</sequence>
<protein>
    <submittedName>
        <fullName evidence="1">Uncharacterized protein</fullName>
    </submittedName>
</protein>